<name>A0A4Z0BW27_9BURK</name>
<dbReference type="PRINTS" id="PR00111">
    <property type="entry name" value="ABHYDROLASE"/>
</dbReference>
<dbReference type="AlphaFoldDB" id="A0A4Z0BW27"/>
<dbReference type="Proteomes" id="UP000298180">
    <property type="component" value="Unassembled WGS sequence"/>
</dbReference>
<dbReference type="InterPro" id="IPR029058">
    <property type="entry name" value="AB_hydrolase_fold"/>
</dbReference>
<dbReference type="GO" id="GO:0016787">
    <property type="term" value="F:hydrolase activity"/>
    <property type="evidence" value="ECO:0007669"/>
    <property type="project" value="UniProtKB-KW"/>
</dbReference>
<dbReference type="PANTHER" id="PTHR43194:SF5">
    <property type="entry name" value="PIMELOYL-[ACYL-CARRIER PROTEIN] METHYL ESTER ESTERASE"/>
    <property type="match status" value="1"/>
</dbReference>
<dbReference type="Pfam" id="PF12697">
    <property type="entry name" value="Abhydrolase_6"/>
    <property type="match status" value="1"/>
</dbReference>
<protein>
    <submittedName>
        <fullName evidence="2">Alpha/beta hydrolase</fullName>
    </submittedName>
</protein>
<feature type="domain" description="AB hydrolase-1" evidence="1">
    <location>
        <begin position="29"/>
        <end position="253"/>
    </location>
</feature>
<sequence>MTAPALSHSFVTVDGCRTSLWRGGEGPPLLFLHGAQGVPAPLPFMNELAKRFEVLAPEHPGFGLTDVPPWLDNIHDVAYFYLDFLRALDLRGVYVVGQALGGWIAAEVAVRDTSRIARLALAGATGLHVPHAPTLDVFSVDDTQMADYLFHDPKLAAAARQRAAEAHASPIAKKNRQSLERLARATAFTDPHLHKWLHRIDVPVLLLWGEQDRPVPVAQGRVWESLIPGARLQLLRECGHLPHVEKSAEYVAALQAFAA</sequence>
<dbReference type="InterPro" id="IPR050228">
    <property type="entry name" value="Carboxylesterase_BioH"/>
</dbReference>
<dbReference type="SUPFAM" id="SSF53474">
    <property type="entry name" value="alpha/beta-Hydrolases"/>
    <property type="match status" value="1"/>
</dbReference>
<dbReference type="OrthoDB" id="5853561at2"/>
<evidence type="ECO:0000313" key="3">
    <source>
        <dbReference type="Proteomes" id="UP000298180"/>
    </source>
</evidence>
<evidence type="ECO:0000313" key="2">
    <source>
        <dbReference type="EMBL" id="TFZ02560.1"/>
    </source>
</evidence>
<gene>
    <name evidence="2" type="ORF">EZ313_14970</name>
</gene>
<keyword evidence="2" id="KW-0378">Hydrolase</keyword>
<accession>A0A4Z0BW27</accession>
<dbReference type="EMBL" id="SMLM01000002">
    <property type="protein sequence ID" value="TFZ02560.1"/>
    <property type="molecule type" value="Genomic_DNA"/>
</dbReference>
<dbReference type="PANTHER" id="PTHR43194">
    <property type="entry name" value="HYDROLASE ALPHA/BETA FOLD FAMILY"/>
    <property type="match status" value="1"/>
</dbReference>
<evidence type="ECO:0000259" key="1">
    <source>
        <dbReference type="Pfam" id="PF12697"/>
    </source>
</evidence>
<organism evidence="2 3">
    <name type="scientific">Ramlibacter henchirensis</name>
    <dbReference type="NCBI Taxonomy" id="204072"/>
    <lineage>
        <taxon>Bacteria</taxon>
        <taxon>Pseudomonadati</taxon>
        <taxon>Pseudomonadota</taxon>
        <taxon>Betaproteobacteria</taxon>
        <taxon>Burkholderiales</taxon>
        <taxon>Comamonadaceae</taxon>
        <taxon>Ramlibacter</taxon>
    </lineage>
</organism>
<comment type="caution">
    <text evidence="2">The sequence shown here is derived from an EMBL/GenBank/DDBJ whole genome shotgun (WGS) entry which is preliminary data.</text>
</comment>
<reference evidence="2 3" key="1">
    <citation type="submission" date="2019-03" db="EMBL/GenBank/DDBJ databases">
        <title>Ramlibacter henchirensis DSM 14656, whole genome shotgun sequence.</title>
        <authorList>
            <person name="Zhang X."/>
            <person name="Feng G."/>
            <person name="Zhu H."/>
        </authorList>
    </citation>
    <scope>NUCLEOTIDE SEQUENCE [LARGE SCALE GENOMIC DNA]</scope>
    <source>
        <strain evidence="2 3">DSM 14656</strain>
    </source>
</reference>
<dbReference type="Gene3D" id="3.40.50.1820">
    <property type="entry name" value="alpha/beta hydrolase"/>
    <property type="match status" value="1"/>
</dbReference>
<dbReference type="InterPro" id="IPR000073">
    <property type="entry name" value="AB_hydrolase_1"/>
</dbReference>
<dbReference type="RefSeq" id="WP_135264085.1">
    <property type="nucleotide sequence ID" value="NZ_SMLM01000002.1"/>
</dbReference>
<proteinExistence type="predicted"/>
<keyword evidence="3" id="KW-1185">Reference proteome</keyword>